<dbReference type="InterPro" id="IPR001461">
    <property type="entry name" value="Aspartic_peptidase_A1"/>
</dbReference>
<accession>A0AAD7V8C5</accession>
<comment type="similarity">
    <text evidence="1">Belongs to the peptidase A1 family.</text>
</comment>
<gene>
    <name evidence="4" type="ORF">O0I10_003418</name>
</gene>
<dbReference type="CDD" id="cd05471">
    <property type="entry name" value="pepsin_like"/>
    <property type="match status" value="1"/>
</dbReference>
<comment type="caution">
    <text evidence="4">The sequence shown here is derived from an EMBL/GenBank/DDBJ whole genome shotgun (WGS) entry which is preliminary data.</text>
</comment>
<dbReference type="AlphaFoldDB" id="A0AAD7V8C5"/>
<keyword evidence="5" id="KW-1185">Reference proteome</keyword>
<evidence type="ECO:0000256" key="2">
    <source>
        <dbReference type="SAM" id="MobiDB-lite"/>
    </source>
</evidence>
<dbReference type="PANTHER" id="PTHR47966">
    <property type="entry name" value="BETA-SITE APP-CLEAVING ENZYME, ISOFORM A-RELATED"/>
    <property type="match status" value="1"/>
</dbReference>
<feature type="domain" description="Peptidase A1" evidence="3">
    <location>
        <begin position="1"/>
        <end position="282"/>
    </location>
</feature>
<name>A0AAD7V8C5_9FUNG</name>
<dbReference type="InterPro" id="IPR034164">
    <property type="entry name" value="Pepsin-like_dom"/>
</dbReference>
<dbReference type="PANTHER" id="PTHR47966:SF51">
    <property type="entry name" value="BETA-SITE APP-CLEAVING ENZYME, ISOFORM A-RELATED"/>
    <property type="match status" value="1"/>
</dbReference>
<evidence type="ECO:0000313" key="4">
    <source>
        <dbReference type="EMBL" id="KAJ8660775.1"/>
    </source>
</evidence>
<dbReference type="GO" id="GO:0004190">
    <property type="term" value="F:aspartic-type endopeptidase activity"/>
    <property type="evidence" value="ECO:0007669"/>
    <property type="project" value="InterPro"/>
</dbReference>
<dbReference type="Pfam" id="PF00026">
    <property type="entry name" value="Asp"/>
    <property type="match status" value="1"/>
</dbReference>
<protein>
    <recommendedName>
        <fullName evidence="3">Peptidase A1 domain-containing protein</fullName>
    </recommendedName>
</protein>
<dbReference type="SUPFAM" id="SSF50630">
    <property type="entry name" value="Acid proteases"/>
    <property type="match status" value="1"/>
</dbReference>
<dbReference type="EMBL" id="JARTCD010000011">
    <property type="protein sequence ID" value="KAJ8660775.1"/>
    <property type="molecule type" value="Genomic_DNA"/>
</dbReference>
<proteinExistence type="inferred from homology"/>
<feature type="region of interest" description="Disordered" evidence="2">
    <location>
        <begin position="17"/>
        <end position="36"/>
    </location>
</feature>
<dbReference type="InterPro" id="IPR033121">
    <property type="entry name" value="PEPTIDASE_A1"/>
</dbReference>
<evidence type="ECO:0000259" key="3">
    <source>
        <dbReference type="PROSITE" id="PS51767"/>
    </source>
</evidence>
<evidence type="ECO:0000313" key="5">
    <source>
        <dbReference type="Proteomes" id="UP001234581"/>
    </source>
</evidence>
<dbReference type="Gene3D" id="2.40.70.10">
    <property type="entry name" value="Acid Proteases"/>
    <property type="match status" value="2"/>
</dbReference>
<dbReference type="RefSeq" id="XP_058345688.1">
    <property type="nucleotide sequence ID" value="XM_058483489.1"/>
</dbReference>
<dbReference type="InterPro" id="IPR021109">
    <property type="entry name" value="Peptidase_aspartic_dom_sf"/>
</dbReference>
<dbReference type="Proteomes" id="UP001234581">
    <property type="component" value="Unassembled WGS sequence"/>
</dbReference>
<dbReference type="GO" id="GO:0006508">
    <property type="term" value="P:proteolysis"/>
    <property type="evidence" value="ECO:0007669"/>
    <property type="project" value="InterPro"/>
</dbReference>
<evidence type="ECO:0000256" key="1">
    <source>
        <dbReference type="ARBA" id="ARBA00007447"/>
    </source>
</evidence>
<dbReference type="PROSITE" id="PS51767">
    <property type="entry name" value="PEPTIDASE_A1"/>
    <property type="match status" value="1"/>
</dbReference>
<dbReference type="GeneID" id="83210831"/>
<organism evidence="4 5">
    <name type="scientific">Lichtheimia ornata</name>
    <dbReference type="NCBI Taxonomy" id="688661"/>
    <lineage>
        <taxon>Eukaryota</taxon>
        <taxon>Fungi</taxon>
        <taxon>Fungi incertae sedis</taxon>
        <taxon>Mucoromycota</taxon>
        <taxon>Mucoromycotina</taxon>
        <taxon>Mucoromycetes</taxon>
        <taxon>Mucorales</taxon>
        <taxon>Lichtheimiaceae</taxon>
        <taxon>Lichtheimia</taxon>
    </lineage>
</organism>
<feature type="compositionally biased region" description="Basic and acidic residues" evidence="2">
    <location>
        <begin position="25"/>
        <end position="35"/>
    </location>
</feature>
<reference evidence="4 5" key="1">
    <citation type="submission" date="2023-03" db="EMBL/GenBank/DDBJ databases">
        <title>Genome sequence of Lichtheimia ornata CBS 291.66.</title>
        <authorList>
            <person name="Mohabir J.T."/>
            <person name="Shea T.P."/>
            <person name="Kurbessoian T."/>
            <person name="Berby B."/>
            <person name="Fontaine J."/>
            <person name="Livny J."/>
            <person name="Gnirke A."/>
            <person name="Stajich J.E."/>
            <person name="Cuomo C.A."/>
        </authorList>
    </citation>
    <scope>NUCLEOTIDE SEQUENCE [LARGE SCALE GENOMIC DNA]</scope>
    <source>
        <strain evidence="4">CBS 291.66</strain>
    </source>
</reference>
<sequence length="284" mass="30796">MFDTGSWITWIPSTGCNQQGGCESPRPDFKTKDSSTFKGSNSKFDGKYGSLTATGDFFRDAVQVGGVSLANQQLAQVYKQTGTFAKQSNKGGFTIDGILGAGFGDIEPPIPFALYQAKLIPEPRFSVYTGAPGGISGSVVFGAVQDNKSLNITNALDNQLYWYVNPNKLSVDGDTVLSFDKNDKWMVDSGTSTSRLSFQMKPKNCNCSKYLSQSWTIDLTLPGQDHGAAFDLQFTPADALIKIGQNTCVFGFGVAAQRFLGNSILQRYITTYDFGDKSIGFTLK</sequence>